<dbReference type="GO" id="GO:0051539">
    <property type="term" value="F:4 iron, 4 sulfur cluster binding"/>
    <property type="evidence" value="ECO:0007669"/>
    <property type="project" value="UniProtKB-KW"/>
</dbReference>
<organism evidence="9 10">
    <name type="scientific">Desulfosporosinus orientis (strain ATCC 19365 / DSM 765 / NCIMB 8382 / VKM B-1628 / Singapore I)</name>
    <name type="common">Desulfotomaculum orientis</name>
    <dbReference type="NCBI Taxonomy" id="768706"/>
    <lineage>
        <taxon>Bacteria</taxon>
        <taxon>Bacillati</taxon>
        <taxon>Bacillota</taxon>
        <taxon>Clostridia</taxon>
        <taxon>Eubacteriales</taxon>
        <taxon>Desulfitobacteriaceae</taxon>
        <taxon>Desulfosporosinus</taxon>
    </lineage>
</organism>
<dbReference type="Pfam" id="PF12724">
    <property type="entry name" value="Flavodoxin_5"/>
    <property type="match status" value="1"/>
</dbReference>
<evidence type="ECO:0000313" key="9">
    <source>
        <dbReference type="EMBL" id="AET68676.1"/>
    </source>
</evidence>
<keyword evidence="3" id="KW-0004">4Fe-4S</keyword>
<feature type="domain" description="4Fe-4S ferredoxin-type" evidence="8">
    <location>
        <begin position="188"/>
        <end position="216"/>
    </location>
</feature>
<dbReference type="InterPro" id="IPR017896">
    <property type="entry name" value="4Fe4S_Fe-S-bd"/>
</dbReference>
<dbReference type="Pfam" id="PF12838">
    <property type="entry name" value="Fer4_7"/>
    <property type="match status" value="1"/>
</dbReference>
<dbReference type="PROSITE" id="PS50902">
    <property type="entry name" value="FLAVODOXIN_LIKE"/>
    <property type="match status" value="1"/>
</dbReference>
<dbReference type="RefSeq" id="WP_014185484.1">
    <property type="nucleotide sequence ID" value="NC_016584.1"/>
</dbReference>
<dbReference type="OrthoDB" id="9813995at2"/>
<dbReference type="Gene3D" id="3.30.70.20">
    <property type="match status" value="1"/>
</dbReference>
<proteinExistence type="predicted"/>
<accession>G7W935</accession>
<dbReference type="KEGG" id="dor:Desor_3170"/>
<dbReference type="InterPro" id="IPR026816">
    <property type="entry name" value="Flavodoxin_dom"/>
</dbReference>
<dbReference type="eggNOG" id="COG2221">
    <property type="taxonomic scope" value="Bacteria"/>
</dbReference>
<dbReference type="PROSITE" id="PS00198">
    <property type="entry name" value="4FE4S_FER_1"/>
    <property type="match status" value="1"/>
</dbReference>
<evidence type="ECO:0000313" key="10">
    <source>
        <dbReference type="Proteomes" id="UP000006346"/>
    </source>
</evidence>
<evidence type="ECO:0000256" key="3">
    <source>
        <dbReference type="ARBA" id="ARBA00022485"/>
    </source>
</evidence>
<sequence length="267" mass="29522">MKIKSLKLVYFSPTGTTRRIIEGIARGINQSDVELVDITRPETRKQQLQTSEDELLVIGVPVYSGRVPSIAIDWIHKIKAHNTPTVCIVVYGNREYEDALLELKDTMIKQGCIPIAGAAYVGEHSFSNAETPIAVARPDAADLNMAELLGQKVIEKILSISSIDHNSSITVPGNHPYKIPKAKISPVDFIAINDNCSQCGICAQVCPVGAIDYKNSTMIDKEKCLHCCACIKRCPENARTVKTGTFKDVAIWLSQTCQKRKEPEFFF</sequence>
<evidence type="ECO:0000256" key="6">
    <source>
        <dbReference type="ARBA" id="ARBA00023014"/>
    </source>
</evidence>
<dbReference type="InterPro" id="IPR050157">
    <property type="entry name" value="PSI_iron-sulfur_center"/>
</dbReference>
<dbReference type="InterPro" id="IPR047964">
    <property type="entry name" value="EFR1-like"/>
</dbReference>
<reference evidence="9 10" key="2">
    <citation type="journal article" date="2012" name="J. Bacteriol.">
        <title>Complete genome sequences of Desulfosporosinus orientis DSM765T, Desulfosporosinus youngiae DSM17734T, Desulfosporosinus meridiei DSM13257T, and Desulfosporosinus acidiphilus DSM22704T.</title>
        <authorList>
            <person name="Pester M."/>
            <person name="Brambilla E."/>
            <person name="Alazard D."/>
            <person name="Rattei T."/>
            <person name="Weinmaier T."/>
            <person name="Han J."/>
            <person name="Lucas S."/>
            <person name="Lapidus A."/>
            <person name="Cheng J.F."/>
            <person name="Goodwin L."/>
            <person name="Pitluck S."/>
            <person name="Peters L."/>
            <person name="Ovchinnikova G."/>
            <person name="Teshima H."/>
            <person name="Detter J.C."/>
            <person name="Han C.S."/>
            <person name="Tapia R."/>
            <person name="Land M.L."/>
            <person name="Hauser L."/>
            <person name="Kyrpides N.C."/>
            <person name="Ivanova N.N."/>
            <person name="Pagani I."/>
            <person name="Huntmann M."/>
            <person name="Wei C.L."/>
            <person name="Davenport K.W."/>
            <person name="Daligault H."/>
            <person name="Chain P.S."/>
            <person name="Chen A."/>
            <person name="Mavromatis K."/>
            <person name="Markowitz V."/>
            <person name="Szeto E."/>
            <person name="Mikhailova N."/>
            <person name="Pati A."/>
            <person name="Wagner M."/>
            <person name="Woyke T."/>
            <person name="Ollivier B."/>
            <person name="Klenk H.P."/>
            <person name="Spring S."/>
            <person name="Loy A."/>
        </authorList>
    </citation>
    <scope>NUCLEOTIDE SEQUENCE [LARGE SCALE GENOMIC DNA]</scope>
    <source>
        <strain evidence="10">ATCC 19365 / DSM 765 / NCIMB 8382 / VKM B-1628</strain>
    </source>
</reference>
<dbReference type="EMBL" id="CP003108">
    <property type="protein sequence ID" value="AET68676.1"/>
    <property type="molecule type" value="Genomic_DNA"/>
</dbReference>
<keyword evidence="6" id="KW-0411">Iron-sulfur</keyword>
<feature type="domain" description="Flavodoxin-like" evidence="7">
    <location>
        <begin position="6"/>
        <end position="154"/>
    </location>
</feature>
<name>G7W935_DESOD</name>
<dbReference type="STRING" id="768706.Desor_3170"/>
<dbReference type="GO" id="GO:0016651">
    <property type="term" value="F:oxidoreductase activity, acting on NAD(P)H"/>
    <property type="evidence" value="ECO:0007669"/>
    <property type="project" value="UniProtKB-ARBA"/>
</dbReference>
<dbReference type="Proteomes" id="UP000006346">
    <property type="component" value="Chromosome"/>
</dbReference>
<evidence type="ECO:0000256" key="2">
    <source>
        <dbReference type="ARBA" id="ARBA00013529"/>
    </source>
</evidence>
<dbReference type="SUPFAM" id="SSF54862">
    <property type="entry name" value="4Fe-4S ferredoxins"/>
    <property type="match status" value="1"/>
</dbReference>
<dbReference type="Gene3D" id="3.40.50.360">
    <property type="match status" value="1"/>
</dbReference>
<evidence type="ECO:0000259" key="8">
    <source>
        <dbReference type="PROSITE" id="PS51379"/>
    </source>
</evidence>
<evidence type="ECO:0000256" key="1">
    <source>
        <dbReference type="ARBA" id="ARBA00003532"/>
    </source>
</evidence>
<dbReference type="eggNOG" id="COG0426">
    <property type="taxonomic scope" value="Bacteria"/>
</dbReference>
<gene>
    <name evidence="9" type="ordered locus">Desor_3170</name>
</gene>
<feature type="domain" description="4Fe-4S ferredoxin-type" evidence="8">
    <location>
        <begin position="218"/>
        <end position="244"/>
    </location>
</feature>
<dbReference type="InterPro" id="IPR008254">
    <property type="entry name" value="Flavodoxin/NO_synth"/>
</dbReference>
<keyword evidence="4" id="KW-0479">Metal-binding</keyword>
<evidence type="ECO:0000256" key="4">
    <source>
        <dbReference type="ARBA" id="ARBA00022723"/>
    </source>
</evidence>
<dbReference type="AlphaFoldDB" id="G7W935"/>
<dbReference type="InterPro" id="IPR029039">
    <property type="entry name" value="Flavoprotein-like_sf"/>
</dbReference>
<dbReference type="GO" id="GO:0046872">
    <property type="term" value="F:metal ion binding"/>
    <property type="evidence" value="ECO:0007669"/>
    <property type="project" value="UniProtKB-KW"/>
</dbReference>
<dbReference type="PROSITE" id="PS51379">
    <property type="entry name" value="4FE4S_FER_2"/>
    <property type="match status" value="2"/>
</dbReference>
<dbReference type="NCBIfam" id="NF038196">
    <property type="entry name" value="ferrodoxin_EFR1"/>
    <property type="match status" value="1"/>
</dbReference>
<reference evidence="10" key="1">
    <citation type="submission" date="2011-11" db="EMBL/GenBank/DDBJ databases">
        <title>Complete sequence of Desulfosporosinus orientis DSM 765.</title>
        <authorList>
            <person name="Lucas S."/>
            <person name="Han J."/>
            <person name="Lapidus A."/>
            <person name="Cheng J.-F."/>
            <person name="Goodwin L."/>
            <person name="Pitluck S."/>
            <person name="Peters L."/>
            <person name="Ovchinnikova G."/>
            <person name="Teshima H."/>
            <person name="Detter J.C."/>
            <person name="Han C."/>
            <person name="Tapia R."/>
            <person name="Land M."/>
            <person name="Hauser L."/>
            <person name="Kyrpides N."/>
            <person name="Ivanova N."/>
            <person name="Pagani I."/>
            <person name="Pester M."/>
            <person name="Spring S."/>
            <person name="Ollivier B."/>
            <person name="Rattei T."/>
            <person name="Klenk H.-P."/>
            <person name="Wagner M."/>
            <person name="Loy A."/>
            <person name="Woyke T."/>
        </authorList>
    </citation>
    <scope>NUCLEOTIDE SEQUENCE [LARGE SCALE GENOMIC DNA]</scope>
    <source>
        <strain evidence="10">ATCC 19365 / DSM 765 / NCIMB 8382 / VKM B-1628</strain>
    </source>
</reference>
<evidence type="ECO:0000259" key="7">
    <source>
        <dbReference type="PROSITE" id="PS50902"/>
    </source>
</evidence>
<dbReference type="InterPro" id="IPR017900">
    <property type="entry name" value="4Fe4S_Fe_S_CS"/>
</dbReference>
<evidence type="ECO:0000256" key="5">
    <source>
        <dbReference type="ARBA" id="ARBA00023004"/>
    </source>
</evidence>
<dbReference type="HOGENOM" id="CLU_069541_0_0_9"/>
<dbReference type="PANTHER" id="PTHR24960">
    <property type="entry name" value="PHOTOSYSTEM I IRON-SULFUR CENTER-RELATED"/>
    <property type="match status" value="1"/>
</dbReference>
<comment type="function">
    <text evidence="1">Ferredoxins are iron-sulfur proteins that transfer electrons in a wide variety of metabolic reactions.</text>
</comment>
<dbReference type="GO" id="GO:0010181">
    <property type="term" value="F:FMN binding"/>
    <property type="evidence" value="ECO:0007669"/>
    <property type="project" value="InterPro"/>
</dbReference>
<dbReference type="SUPFAM" id="SSF52218">
    <property type="entry name" value="Flavoproteins"/>
    <property type="match status" value="1"/>
</dbReference>
<keyword evidence="5" id="KW-0408">Iron</keyword>
<dbReference type="PANTHER" id="PTHR24960:SF80">
    <property type="entry name" value="FERREDOXIN"/>
    <property type="match status" value="1"/>
</dbReference>
<dbReference type="PATRIC" id="fig|768706.3.peg.3193"/>
<protein>
    <recommendedName>
        <fullName evidence="2">Ferredoxin</fullName>
    </recommendedName>
</protein>
<keyword evidence="10" id="KW-1185">Reference proteome</keyword>